<dbReference type="SUPFAM" id="SSF46785">
    <property type="entry name" value="Winged helix' DNA-binding domain"/>
    <property type="match status" value="1"/>
</dbReference>
<organism evidence="6 7">
    <name type="scientific">Oceanobacillus limi</name>
    <dbReference type="NCBI Taxonomy" id="930131"/>
    <lineage>
        <taxon>Bacteria</taxon>
        <taxon>Bacillati</taxon>
        <taxon>Bacillota</taxon>
        <taxon>Bacilli</taxon>
        <taxon>Bacillales</taxon>
        <taxon>Bacillaceae</taxon>
        <taxon>Oceanobacillus</taxon>
    </lineage>
</organism>
<dbReference type="InterPro" id="IPR000524">
    <property type="entry name" value="Tscrpt_reg_HTH_GntR"/>
</dbReference>
<dbReference type="AlphaFoldDB" id="A0A1I0EJA9"/>
<evidence type="ECO:0000256" key="2">
    <source>
        <dbReference type="ARBA" id="ARBA00023125"/>
    </source>
</evidence>
<dbReference type="InterPro" id="IPR036388">
    <property type="entry name" value="WH-like_DNA-bd_sf"/>
</dbReference>
<dbReference type="CDD" id="cd07377">
    <property type="entry name" value="WHTH_GntR"/>
    <property type="match status" value="1"/>
</dbReference>
<dbReference type="PROSITE" id="PS50949">
    <property type="entry name" value="HTH_GNTR"/>
    <property type="match status" value="1"/>
</dbReference>
<keyword evidence="3" id="KW-0804">Transcription</keyword>
<evidence type="ECO:0000256" key="4">
    <source>
        <dbReference type="SAM" id="Coils"/>
    </source>
</evidence>
<keyword evidence="7" id="KW-1185">Reference proteome</keyword>
<dbReference type="RefSeq" id="WP_244513531.1">
    <property type="nucleotide sequence ID" value="NZ_FOHE01000011.1"/>
</dbReference>
<feature type="coiled-coil region" evidence="4">
    <location>
        <begin position="90"/>
        <end position="117"/>
    </location>
</feature>
<dbReference type="PRINTS" id="PR00035">
    <property type="entry name" value="HTHGNTR"/>
</dbReference>
<dbReference type="STRING" id="930131.SAMN05216389_111133"/>
<dbReference type="PANTHER" id="PTHR43537:SF54">
    <property type="entry name" value="TRANSCRIPTIONAL REGULATOR, GNTR FAMILY"/>
    <property type="match status" value="1"/>
</dbReference>
<gene>
    <name evidence="6" type="ORF">SAMN05216389_111133</name>
</gene>
<evidence type="ECO:0000313" key="7">
    <source>
        <dbReference type="Proteomes" id="UP000198618"/>
    </source>
</evidence>
<reference evidence="6 7" key="1">
    <citation type="submission" date="2016-10" db="EMBL/GenBank/DDBJ databases">
        <authorList>
            <person name="de Groot N.N."/>
        </authorList>
    </citation>
    <scope>NUCLEOTIDE SEQUENCE [LARGE SCALE GENOMIC DNA]</scope>
    <source>
        <strain evidence="6 7">IBRC-M 10780</strain>
    </source>
</reference>
<evidence type="ECO:0000313" key="6">
    <source>
        <dbReference type="EMBL" id="SET44752.1"/>
    </source>
</evidence>
<dbReference type="PANTHER" id="PTHR43537">
    <property type="entry name" value="TRANSCRIPTIONAL REGULATOR, GNTR FAMILY"/>
    <property type="match status" value="1"/>
</dbReference>
<dbReference type="GO" id="GO:0003700">
    <property type="term" value="F:DNA-binding transcription factor activity"/>
    <property type="evidence" value="ECO:0007669"/>
    <property type="project" value="InterPro"/>
</dbReference>
<dbReference type="SMART" id="SM00345">
    <property type="entry name" value="HTH_GNTR"/>
    <property type="match status" value="1"/>
</dbReference>
<dbReference type="Proteomes" id="UP000198618">
    <property type="component" value="Unassembled WGS sequence"/>
</dbReference>
<dbReference type="EMBL" id="FOHE01000011">
    <property type="protein sequence ID" value="SET44752.1"/>
    <property type="molecule type" value="Genomic_DNA"/>
</dbReference>
<keyword evidence="6" id="KW-0670">Pyruvate</keyword>
<dbReference type="InterPro" id="IPR036390">
    <property type="entry name" value="WH_DNA-bd_sf"/>
</dbReference>
<name>A0A1I0EJA9_9BACI</name>
<protein>
    <submittedName>
        <fullName evidence="6">GntR family transcriptional regulator, transcriptional repressor for pyruvate dehydrogenase complex</fullName>
    </submittedName>
</protein>
<proteinExistence type="predicted"/>
<evidence type="ECO:0000256" key="1">
    <source>
        <dbReference type="ARBA" id="ARBA00023015"/>
    </source>
</evidence>
<evidence type="ECO:0000256" key="3">
    <source>
        <dbReference type="ARBA" id="ARBA00023163"/>
    </source>
</evidence>
<dbReference type="Gene3D" id="1.10.10.10">
    <property type="entry name" value="Winged helix-like DNA-binding domain superfamily/Winged helix DNA-binding domain"/>
    <property type="match status" value="1"/>
</dbReference>
<keyword evidence="2" id="KW-0238">DNA-binding</keyword>
<feature type="domain" description="HTH gntR-type" evidence="5">
    <location>
        <begin position="9"/>
        <end position="77"/>
    </location>
</feature>
<evidence type="ECO:0000259" key="5">
    <source>
        <dbReference type="PROSITE" id="PS50949"/>
    </source>
</evidence>
<dbReference type="GO" id="GO:0003677">
    <property type="term" value="F:DNA binding"/>
    <property type="evidence" value="ECO:0007669"/>
    <property type="project" value="UniProtKB-KW"/>
</dbReference>
<sequence>MAVSMSPKQKVYQEVLQEIRKLIDENKLKTGDKLPSERELSEKLGAGRSSVREALRAMELLGLIETKHGEGTFLSAYRPYQSVEVLASFILQETSTRNDLLQTKKKLEKEAAKMAYERLTDQNINELEKLTTDLSDDMKKQHLTYFTYLFTKTENLLLTRIWRLMEEYSHTMDAHYYDQKFYVELINIFRTRKYPSIESLFEDTVIIK</sequence>
<keyword evidence="1" id="KW-0805">Transcription regulation</keyword>
<dbReference type="Pfam" id="PF00392">
    <property type="entry name" value="GntR"/>
    <property type="match status" value="1"/>
</dbReference>
<keyword evidence="4" id="KW-0175">Coiled coil</keyword>
<accession>A0A1I0EJA9</accession>